<dbReference type="EMBL" id="RQVR01000010">
    <property type="protein sequence ID" value="RRJ90755.1"/>
    <property type="molecule type" value="Genomic_DNA"/>
</dbReference>
<keyword evidence="2" id="KW-1185">Reference proteome</keyword>
<dbReference type="RefSeq" id="WP_125012902.1">
    <property type="nucleotide sequence ID" value="NZ_RQVR01000010.1"/>
</dbReference>
<dbReference type="AlphaFoldDB" id="A0A3P3W6G0"/>
<name>A0A3P3W6G0_9FLAO</name>
<proteinExistence type="predicted"/>
<evidence type="ECO:0000313" key="2">
    <source>
        <dbReference type="Proteomes" id="UP000271937"/>
    </source>
</evidence>
<gene>
    <name evidence="1" type="ORF">EG849_09770</name>
</gene>
<dbReference type="Proteomes" id="UP000271937">
    <property type="component" value="Unassembled WGS sequence"/>
</dbReference>
<comment type="caution">
    <text evidence="1">The sequence shown here is derived from an EMBL/GenBank/DDBJ whole genome shotgun (WGS) entry which is preliminary data.</text>
</comment>
<dbReference type="OrthoDB" id="1442157at2"/>
<sequence>MEHIQLFKNKLNRQVGQNENITFDFFIAFSRMEFALKHTGYATGDRRRNAMADWDRFGEDNNEVFQEKLKNPENKLLIEAANYLFVSPPKKLKFRNNELSWENRPPIGNKSLKEMLLIIRAIRNNLFHGSKRLAIVEESRNRDLLNFGLIILNECLNIDQNVRQKFLDDLG</sequence>
<protein>
    <submittedName>
        <fullName evidence="1">Uncharacterized protein</fullName>
    </submittedName>
</protein>
<accession>A0A3P3W6G0</accession>
<organism evidence="1 2">
    <name type="scientific">Flavobacterium macacae</name>
    <dbReference type="NCBI Taxonomy" id="2488993"/>
    <lineage>
        <taxon>Bacteria</taxon>
        <taxon>Pseudomonadati</taxon>
        <taxon>Bacteroidota</taxon>
        <taxon>Flavobacteriia</taxon>
        <taxon>Flavobacteriales</taxon>
        <taxon>Flavobacteriaceae</taxon>
        <taxon>Flavobacterium</taxon>
    </lineage>
</organism>
<evidence type="ECO:0000313" key="1">
    <source>
        <dbReference type="EMBL" id="RRJ90755.1"/>
    </source>
</evidence>
<reference evidence="1 2" key="1">
    <citation type="submission" date="2018-11" db="EMBL/GenBank/DDBJ databases">
        <title>Flavobacterium sp. nov., YIM 102600 draft genome.</title>
        <authorList>
            <person name="Li G."/>
            <person name="Jiang Y."/>
        </authorList>
    </citation>
    <scope>NUCLEOTIDE SEQUENCE [LARGE SCALE GENOMIC DNA]</scope>
    <source>
        <strain evidence="1 2">YIM 102600</strain>
    </source>
</reference>